<proteinExistence type="predicted"/>
<gene>
    <name evidence="1" type="ORF">BJ138DRAFT_1119571</name>
</gene>
<accession>A0ACB7ZUB1</accession>
<protein>
    <submittedName>
        <fullName evidence="1">Uncharacterized protein</fullName>
    </submittedName>
</protein>
<evidence type="ECO:0000313" key="1">
    <source>
        <dbReference type="EMBL" id="KAH7904264.1"/>
    </source>
</evidence>
<dbReference type="EMBL" id="MU268540">
    <property type="protein sequence ID" value="KAH7904264.1"/>
    <property type="molecule type" value="Genomic_DNA"/>
</dbReference>
<comment type="caution">
    <text evidence="1">The sequence shown here is derived from an EMBL/GenBank/DDBJ whole genome shotgun (WGS) entry which is preliminary data.</text>
</comment>
<dbReference type="Proteomes" id="UP000790377">
    <property type="component" value="Unassembled WGS sequence"/>
</dbReference>
<sequence>MSSRGFVTHLPVVGDALRTPVLFTGVMVGLRRSGRTTAKAATPPPELPPPATESTEFTVVQRPKRTRAGQGGHAAQLERAGEAVTKKKPPKRQVVLPDDEPVNVIAPTPRQPRKRASRSTKPNAGTGLQSAAPADTRLLPQQAAPAGRFGFQLGPPPPPTYVGSQSVNDFEQEQLTGNTRTSGGGDSFSRDADPGRGQLATAPPSQSHVSIPSGVRQHASGTLRGQQPHAHVSIPSSARQPTSDTLRGQQSHTHPVPRARQTSQVPPPAQSLPPPVRSQSNAQLSTICSKPTSSHTLHQSTRSQVIRTPIIPEVERASSPLSETSSEHREDDSFDERKEDYDLEKRGRDEYMDQCRMDDFVDEDRNIDQDRDIDDEDRRDDSVDEHRADDHVDERREDDYMDERRDIDFLNERGEEDYVDVRKDEAFFGEHEEVDFEDDNNPFSDHLDHHQAHNSTPHRQRSQAHRARNSADSMEVDDVANDRHKQASVRSDNDDGHDGSSDESFAQLLRPPPRKQPPSQLTRGRSRPVNQPAGSRDRVPPSAPHRAPSTQTSQTRPSTTVPRSNSPPPVSPSMSRAHPGEDASDERQTRRSNHPNDAMVNANYDVLEQHHAINRRRRSPSPSYLDNIDRGSTNTHPPSKRVCSIQLSGRNANVDDAVSTKSRHGKYSKNPKGSQAAKPTTMAFYPPLWSKLLTDSKSRMRLLVIIGIGTQFLDINTALDNECMEILFEMIAFFEANGLEVEIGYFPLHKRDMARVVFNDIGTFRSELKKVAMQMVRAYYDLSPPSTAASQEERIKAVKDKATKLLFKGQYLRGARDALGKTSNFAHEGLKQMCLAAFYNRTSGKSLRQFPEFQKQVPSQAVAYMASMAYIVILSYQTNGFDAGEPLDVEVLEPSYNRLASQMNRIFEDKYHGPKLEKTLEDWAQIGMLGYTPKTREMVDDSDDEFAIDLD</sequence>
<keyword evidence="2" id="KW-1185">Reference proteome</keyword>
<name>A0ACB7ZUB1_9AGAM</name>
<organism evidence="1 2">
    <name type="scientific">Hygrophoropsis aurantiaca</name>
    <dbReference type="NCBI Taxonomy" id="72124"/>
    <lineage>
        <taxon>Eukaryota</taxon>
        <taxon>Fungi</taxon>
        <taxon>Dikarya</taxon>
        <taxon>Basidiomycota</taxon>
        <taxon>Agaricomycotina</taxon>
        <taxon>Agaricomycetes</taxon>
        <taxon>Agaricomycetidae</taxon>
        <taxon>Boletales</taxon>
        <taxon>Coniophorineae</taxon>
        <taxon>Hygrophoropsidaceae</taxon>
        <taxon>Hygrophoropsis</taxon>
    </lineage>
</organism>
<evidence type="ECO:0000313" key="2">
    <source>
        <dbReference type="Proteomes" id="UP000790377"/>
    </source>
</evidence>
<reference evidence="1" key="1">
    <citation type="journal article" date="2021" name="New Phytol.">
        <title>Evolutionary innovations through gain and loss of genes in the ectomycorrhizal Boletales.</title>
        <authorList>
            <person name="Wu G."/>
            <person name="Miyauchi S."/>
            <person name="Morin E."/>
            <person name="Kuo A."/>
            <person name="Drula E."/>
            <person name="Varga T."/>
            <person name="Kohler A."/>
            <person name="Feng B."/>
            <person name="Cao Y."/>
            <person name="Lipzen A."/>
            <person name="Daum C."/>
            <person name="Hundley H."/>
            <person name="Pangilinan J."/>
            <person name="Johnson J."/>
            <person name="Barry K."/>
            <person name="LaButti K."/>
            <person name="Ng V."/>
            <person name="Ahrendt S."/>
            <person name="Min B."/>
            <person name="Choi I.G."/>
            <person name="Park H."/>
            <person name="Plett J.M."/>
            <person name="Magnuson J."/>
            <person name="Spatafora J.W."/>
            <person name="Nagy L.G."/>
            <person name="Henrissat B."/>
            <person name="Grigoriev I.V."/>
            <person name="Yang Z.L."/>
            <person name="Xu J."/>
            <person name="Martin F.M."/>
        </authorList>
    </citation>
    <scope>NUCLEOTIDE SEQUENCE</scope>
    <source>
        <strain evidence="1">ATCC 28755</strain>
    </source>
</reference>